<dbReference type="Proteomes" id="UP000054321">
    <property type="component" value="Unassembled WGS sequence"/>
</dbReference>
<feature type="transmembrane region" description="Helical" evidence="6">
    <location>
        <begin position="541"/>
        <end position="564"/>
    </location>
</feature>
<dbReference type="GO" id="GO:0000287">
    <property type="term" value="F:magnesium ion binding"/>
    <property type="evidence" value="ECO:0007669"/>
    <property type="project" value="TreeGrafter"/>
</dbReference>
<reference evidence="7 8" key="1">
    <citation type="submission" date="2014-04" db="EMBL/GenBank/DDBJ databases">
        <authorList>
            <consortium name="DOE Joint Genome Institute"/>
            <person name="Kuo A."/>
            <person name="Martino E."/>
            <person name="Perotto S."/>
            <person name="Kohler A."/>
            <person name="Nagy L.G."/>
            <person name="Floudas D."/>
            <person name="Copeland A."/>
            <person name="Barry K.W."/>
            <person name="Cichocki N."/>
            <person name="Veneault-Fourrey C."/>
            <person name="LaButti K."/>
            <person name="Lindquist E.A."/>
            <person name="Lipzen A."/>
            <person name="Lundell T."/>
            <person name="Morin E."/>
            <person name="Murat C."/>
            <person name="Sun H."/>
            <person name="Tunlid A."/>
            <person name="Henrissat B."/>
            <person name="Grigoriev I.V."/>
            <person name="Hibbett D.S."/>
            <person name="Martin F."/>
            <person name="Nordberg H.P."/>
            <person name="Cantor M.N."/>
            <person name="Hua S.X."/>
        </authorList>
    </citation>
    <scope>NUCLEOTIDE SEQUENCE [LARGE SCALE GENOMIC DNA]</scope>
    <source>
        <strain evidence="7 8">Zn</strain>
    </source>
</reference>
<reference evidence="8" key="2">
    <citation type="submission" date="2015-01" db="EMBL/GenBank/DDBJ databases">
        <title>Evolutionary Origins and Diversification of the Mycorrhizal Mutualists.</title>
        <authorList>
            <consortium name="DOE Joint Genome Institute"/>
            <consortium name="Mycorrhizal Genomics Consortium"/>
            <person name="Kohler A."/>
            <person name="Kuo A."/>
            <person name="Nagy L.G."/>
            <person name="Floudas D."/>
            <person name="Copeland A."/>
            <person name="Barry K.W."/>
            <person name="Cichocki N."/>
            <person name="Veneault-Fourrey C."/>
            <person name="LaButti K."/>
            <person name="Lindquist E.A."/>
            <person name="Lipzen A."/>
            <person name="Lundell T."/>
            <person name="Morin E."/>
            <person name="Murat C."/>
            <person name="Riley R."/>
            <person name="Ohm R."/>
            <person name="Sun H."/>
            <person name="Tunlid A."/>
            <person name="Henrissat B."/>
            <person name="Grigoriev I.V."/>
            <person name="Hibbett D.S."/>
            <person name="Martin F."/>
        </authorList>
    </citation>
    <scope>NUCLEOTIDE SEQUENCE [LARGE SCALE GENOMIC DNA]</scope>
    <source>
        <strain evidence="8">Zn</strain>
    </source>
</reference>
<dbReference type="SUPFAM" id="SSF144083">
    <property type="entry name" value="Magnesium transport protein CorA, transmembrane region"/>
    <property type="match status" value="1"/>
</dbReference>
<dbReference type="STRING" id="913774.A0A0C3HA97"/>
<dbReference type="GO" id="GO:0015095">
    <property type="term" value="F:magnesium ion transmembrane transporter activity"/>
    <property type="evidence" value="ECO:0007669"/>
    <property type="project" value="TreeGrafter"/>
</dbReference>
<keyword evidence="8" id="KW-1185">Reference proteome</keyword>
<feature type="transmembrane region" description="Helical" evidence="6">
    <location>
        <begin position="511"/>
        <end position="529"/>
    </location>
</feature>
<name>A0A0C3HA97_OIDMZ</name>
<accession>A0A0C3HA97</accession>
<dbReference type="OrthoDB" id="5428055at2759"/>
<dbReference type="GO" id="GO:0050897">
    <property type="term" value="F:cobalt ion binding"/>
    <property type="evidence" value="ECO:0007669"/>
    <property type="project" value="TreeGrafter"/>
</dbReference>
<evidence type="ECO:0000256" key="1">
    <source>
        <dbReference type="ARBA" id="ARBA00004651"/>
    </source>
</evidence>
<evidence type="ECO:0000256" key="5">
    <source>
        <dbReference type="SAM" id="MobiDB-lite"/>
    </source>
</evidence>
<evidence type="ECO:0000256" key="4">
    <source>
        <dbReference type="ARBA" id="ARBA00023136"/>
    </source>
</evidence>
<dbReference type="InterPro" id="IPR045863">
    <property type="entry name" value="CorA_TM1_TM2"/>
</dbReference>
<sequence length="579" mass="66591">MSVKNGATTIQAEENTVKEHTTPNVNEAVTFSNVHLHYVAGDPYYIGDAYDKTPLNISQEWEIDTSKFPYLAHIKANSTAWPQLRYLSDFMEVSTTPLRWKFLRGNESERRERSCRTKVTILNFPSSGRPTRKDITNADELETSLREKSSGRAARMIVVEDLSRQVIEILGATFDIDPAFFRQQINDYSWYNIRDRWMEPPNLKSALRNQNWARVRFVRPRYFRTNESFQSAREESNTFNVMRRLDDDQNQWTVLDGEAIVALMRTRSLLWVNTDYGEDHETIGIVLVDPTIKEGHTLWYGYQNWARTPSMYRSTPSPTSPPRTSLFEDVVYWATTYPWFSSSEIGDLTAIGQALTYPILYLACAEWGIMCEYIKARLGQIEWELGFPEQFHSSKEKDVISLSVKRLHTWRRLIALYRDMIFETVNDSIPMLSRLTSPKNGPSSDRDTSSRTRSPYDQITDGDIILDFEGVSRQMKDLQDRTDRLTSVLMAAISIQDSRRGLQENQNVARLTWLATVFIPLTFVAGLFSMQQDIQSLKHTFGWYFAAAVPITAVALAVAMNINILPLLPRGRSSQGRGQ</sequence>
<dbReference type="GO" id="GO:0015087">
    <property type="term" value="F:cobalt ion transmembrane transporter activity"/>
    <property type="evidence" value="ECO:0007669"/>
    <property type="project" value="TreeGrafter"/>
</dbReference>
<feature type="region of interest" description="Disordered" evidence="5">
    <location>
        <begin position="1"/>
        <end position="21"/>
    </location>
</feature>
<dbReference type="InterPro" id="IPR002523">
    <property type="entry name" value="MgTranspt_CorA/ZnTranspt_ZntB"/>
</dbReference>
<evidence type="ECO:0000313" key="8">
    <source>
        <dbReference type="Proteomes" id="UP000054321"/>
    </source>
</evidence>
<evidence type="ECO:0000313" key="7">
    <source>
        <dbReference type="EMBL" id="KIN05166.1"/>
    </source>
</evidence>
<organism evidence="7 8">
    <name type="scientific">Oidiodendron maius (strain Zn)</name>
    <dbReference type="NCBI Taxonomy" id="913774"/>
    <lineage>
        <taxon>Eukaryota</taxon>
        <taxon>Fungi</taxon>
        <taxon>Dikarya</taxon>
        <taxon>Ascomycota</taxon>
        <taxon>Pezizomycotina</taxon>
        <taxon>Leotiomycetes</taxon>
        <taxon>Leotiomycetes incertae sedis</taxon>
        <taxon>Myxotrichaceae</taxon>
        <taxon>Oidiodendron</taxon>
    </lineage>
</organism>
<dbReference type="GO" id="GO:0005886">
    <property type="term" value="C:plasma membrane"/>
    <property type="evidence" value="ECO:0007669"/>
    <property type="project" value="UniProtKB-SubCell"/>
</dbReference>
<keyword evidence="2 6" id="KW-0812">Transmembrane</keyword>
<keyword evidence="3 6" id="KW-1133">Transmembrane helix</keyword>
<dbReference type="PANTHER" id="PTHR46494">
    <property type="entry name" value="CORA FAMILY METAL ION TRANSPORTER (EUROFUNG)"/>
    <property type="match status" value="1"/>
</dbReference>
<evidence type="ECO:0000256" key="6">
    <source>
        <dbReference type="SAM" id="Phobius"/>
    </source>
</evidence>
<dbReference type="Gene3D" id="1.20.58.340">
    <property type="entry name" value="Magnesium transport protein CorA, transmembrane region"/>
    <property type="match status" value="1"/>
</dbReference>
<dbReference type="InParanoid" id="A0A0C3HA97"/>
<dbReference type="Pfam" id="PF01544">
    <property type="entry name" value="CorA"/>
    <property type="match status" value="1"/>
</dbReference>
<evidence type="ECO:0000256" key="2">
    <source>
        <dbReference type="ARBA" id="ARBA00022692"/>
    </source>
</evidence>
<keyword evidence="4 6" id="KW-0472">Membrane</keyword>
<proteinExistence type="predicted"/>
<comment type="subcellular location">
    <subcellularLocation>
        <location evidence="1">Cell membrane</location>
        <topology evidence="1">Multi-pass membrane protein</topology>
    </subcellularLocation>
</comment>
<dbReference type="HOGENOM" id="CLU_027742_0_0_1"/>
<feature type="region of interest" description="Disordered" evidence="5">
    <location>
        <begin position="433"/>
        <end position="457"/>
    </location>
</feature>
<dbReference type="AlphaFoldDB" id="A0A0C3HA97"/>
<gene>
    <name evidence="7" type="ORF">OIDMADRAFT_115718</name>
</gene>
<protein>
    <submittedName>
        <fullName evidence="7">Uncharacterized protein</fullName>
    </submittedName>
</protein>
<evidence type="ECO:0000256" key="3">
    <source>
        <dbReference type="ARBA" id="ARBA00022989"/>
    </source>
</evidence>
<dbReference type="PANTHER" id="PTHR46494:SF1">
    <property type="entry name" value="CORA FAMILY METAL ION TRANSPORTER (EUROFUNG)"/>
    <property type="match status" value="1"/>
</dbReference>
<dbReference type="EMBL" id="KN832872">
    <property type="protein sequence ID" value="KIN05166.1"/>
    <property type="molecule type" value="Genomic_DNA"/>
</dbReference>
<feature type="compositionally biased region" description="Polar residues" evidence="5">
    <location>
        <begin position="1"/>
        <end position="14"/>
    </location>
</feature>